<dbReference type="InterPro" id="IPR050546">
    <property type="entry name" value="Glycosyl_Hydrlase_16"/>
</dbReference>
<reference evidence="4" key="1">
    <citation type="submission" date="2018-03" db="EMBL/GenBank/DDBJ databases">
        <authorList>
            <person name="Guldener U."/>
        </authorList>
    </citation>
    <scope>NUCLEOTIDE SEQUENCE</scope>
</reference>
<name>A0AAE8SUJ8_9PEZI</name>
<dbReference type="AlphaFoldDB" id="A0AAE8SUJ8"/>
<protein>
    <submittedName>
        <fullName evidence="4">Related to cell wall protein (Putative glycosidase)</fullName>
    </submittedName>
</protein>
<feature type="chain" id="PRO_5042124768" evidence="2">
    <location>
        <begin position="18"/>
        <end position="386"/>
    </location>
</feature>
<sequence length="386" mass="40131">MRQNTPVFLALASLASAQTFSACDPTKGDKCPPNPAFGNCGKPTVFDLSTVPHGADVWKKDKGFLDFWAPEKGILGDKSPLSIGDDGAILTITNKDQAPLIKTNKYLFYGRVEVETKAAPGVGIVTSIVLESDDRDEIDWEWIGGEQTNVQTNFFSKGANEFVNGITHAVSFNAMEGLHKYAIDWTPERIVFSVDGAEIRRATPKDFNKWPQTPVQVKLGTWVGGKTDLPQGTIDWAGGLADFAQAPFVAAYKSISITDYCGGKDKAGSYSYSDASGSQDSIVISDAGADVGFGGDDDGEDTSSAKPTKTKSDEKTTAKPTASSTSSADDSASSGDASESGSGGDAEPTGGADAGADQGDDGSAASVAGMSSTLAAAAALGWLLFA</sequence>
<dbReference type="Pfam" id="PF00722">
    <property type="entry name" value="Glyco_hydro_16"/>
    <property type="match status" value="1"/>
</dbReference>
<comment type="caution">
    <text evidence="4">The sequence shown here is derived from an EMBL/GenBank/DDBJ whole genome shotgun (WGS) entry which is preliminary data.</text>
</comment>
<dbReference type="InterPro" id="IPR000757">
    <property type="entry name" value="Beta-glucanase-like"/>
</dbReference>
<evidence type="ECO:0000259" key="3">
    <source>
        <dbReference type="PROSITE" id="PS51762"/>
    </source>
</evidence>
<proteinExistence type="predicted"/>
<gene>
    <name evidence="4" type="ORF">DNG_04066</name>
</gene>
<dbReference type="GO" id="GO:0005975">
    <property type="term" value="P:carbohydrate metabolic process"/>
    <property type="evidence" value="ECO:0007669"/>
    <property type="project" value="InterPro"/>
</dbReference>
<feature type="domain" description="GH16" evidence="3">
    <location>
        <begin position="27"/>
        <end position="252"/>
    </location>
</feature>
<dbReference type="EMBL" id="ONZQ02000005">
    <property type="protein sequence ID" value="SPO01390.1"/>
    <property type="molecule type" value="Genomic_DNA"/>
</dbReference>
<dbReference type="PROSITE" id="PS51257">
    <property type="entry name" value="PROKAR_LIPOPROTEIN"/>
    <property type="match status" value="1"/>
</dbReference>
<dbReference type="PROSITE" id="PS51762">
    <property type="entry name" value="GH16_2"/>
    <property type="match status" value="1"/>
</dbReference>
<feature type="signal peptide" evidence="2">
    <location>
        <begin position="1"/>
        <end position="17"/>
    </location>
</feature>
<dbReference type="PANTHER" id="PTHR10963">
    <property type="entry name" value="GLYCOSYL HYDROLASE-RELATED"/>
    <property type="match status" value="1"/>
</dbReference>
<evidence type="ECO:0000256" key="2">
    <source>
        <dbReference type="SAM" id="SignalP"/>
    </source>
</evidence>
<dbReference type="Gene3D" id="2.60.120.200">
    <property type="match status" value="1"/>
</dbReference>
<keyword evidence="2" id="KW-0732">Signal</keyword>
<accession>A0AAE8SUJ8</accession>
<feature type="region of interest" description="Disordered" evidence="1">
    <location>
        <begin position="287"/>
        <end position="366"/>
    </location>
</feature>
<keyword evidence="4" id="KW-0378">Hydrolase</keyword>
<keyword evidence="4" id="KW-0326">Glycosidase</keyword>
<dbReference type="GO" id="GO:0004553">
    <property type="term" value="F:hydrolase activity, hydrolyzing O-glycosyl compounds"/>
    <property type="evidence" value="ECO:0007669"/>
    <property type="project" value="InterPro"/>
</dbReference>
<organism evidence="4 5">
    <name type="scientific">Cephalotrichum gorgonifer</name>
    <dbReference type="NCBI Taxonomy" id="2041049"/>
    <lineage>
        <taxon>Eukaryota</taxon>
        <taxon>Fungi</taxon>
        <taxon>Dikarya</taxon>
        <taxon>Ascomycota</taxon>
        <taxon>Pezizomycotina</taxon>
        <taxon>Sordariomycetes</taxon>
        <taxon>Hypocreomycetidae</taxon>
        <taxon>Microascales</taxon>
        <taxon>Microascaceae</taxon>
        <taxon>Cephalotrichum</taxon>
    </lineage>
</organism>
<dbReference type="PANTHER" id="PTHR10963:SF68">
    <property type="entry name" value="GLYCOSIDASE CRH1-RELATED"/>
    <property type="match status" value="1"/>
</dbReference>
<dbReference type="Proteomes" id="UP001187682">
    <property type="component" value="Unassembled WGS sequence"/>
</dbReference>
<evidence type="ECO:0000313" key="4">
    <source>
        <dbReference type="EMBL" id="SPO01390.1"/>
    </source>
</evidence>
<evidence type="ECO:0000313" key="5">
    <source>
        <dbReference type="Proteomes" id="UP001187682"/>
    </source>
</evidence>
<dbReference type="InterPro" id="IPR013320">
    <property type="entry name" value="ConA-like_dom_sf"/>
</dbReference>
<keyword evidence="5" id="KW-1185">Reference proteome</keyword>
<dbReference type="GO" id="GO:0009277">
    <property type="term" value="C:fungal-type cell wall"/>
    <property type="evidence" value="ECO:0007669"/>
    <property type="project" value="TreeGrafter"/>
</dbReference>
<dbReference type="GO" id="GO:0016757">
    <property type="term" value="F:glycosyltransferase activity"/>
    <property type="evidence" value="ECO:0007669"/>
    <property type="project" value="TreeGrafter"/>
</dbReference>
<dbReference type="SUPFAM" id="SSF49899">
    <property type="entry name" value="Concanavalin A-like lectins/glucanases"/>
    <property type="match status" value="1"/>
</dbReference>
<feature type="compositionally biased region" description="Low complexity" evidence="1">
    <location>
        <begin position="321"/>
        <end position="366"/>
    </location>
</feature>
<evidence type="ECO:0000256" key="1">
    <source>
        <dbReference type="SAM" id="MobiDB-lite"/>
    </source>
</evidence>
<dbReference type="GO" id="GO:0031505">
    <property type="term" value="P:fungal-type cell wall organization"/>
    <property type="evidence" value="ECO:0007669"/>
    <property type="project" value="TreeGrafter"/>
</dbReference>